<dbReference type="Proteomes" id="UP000494165">
    <property type="component" value="Unassembled WGS sequence"/>
</dbReference>
<evidence type="ECO:0000313" key="3">
    <source>
        <dbReference type="Proteomes" id="UP000494165"/>
    </source>
</evidence>
<dbReference type="PROSITE" id="PS50106">
    <property type="entry name" value="PDZ"/>
    <property type="match status" value="1"/>
</dbReference>
<sequence>MDFVITKVNGKDITEHADALRAFETSPEPILVEVRRSGSCLHNSALMSTAVQTEELDRVIYELPECEIDDDDDDIEFLLNDSLDYEVVTLNKKNGESLGLNLCFSEAEPQEEAASKSECFVFIDSVAKDGLAERDGRIRPGDQVLQVNGVSLTTQQQAKTLFAESESLQEVTILVSRFASKVKFNPCDIYKTKIR</sequence>
<reference evidence="2 3" key="1">
    <citation type="submission" date="2020-04" db="EMBL/GenBank/DDBJ databases">
        <authorList>
            <person name="Alioto T."/>
            <person name="Alioto T."/>
            <person name="Gomez Garrido J."/>
        </authorList>
    </citation>
    <scope>NUCLEOTIDE SEQUENCE [LARGE SCALE GENOMIC DNA]</scope>
</reference>
<protein>
    <recommendedName>
        <fullName evidence="1">PDZ domain-containing protein</fullName>
    </recommendedName>
</protein>
<dbReference type="PANTHER" id="PTHR15545:SF8">
    <property type="entry name" value="SLO-INTERACTING PROTEIN 1"/>
    <property type="match status" value="1"/>
</dbReference>
<organism evidence="2 3">
    <name type="scientific">Cloeon dipterum</name>
    <dbReference type="NCBI Taxonomy" id="197152"/>
    <lineage>
        <taxon>Eukaryota</taxon>
        <taxon>Metazoa</taxon>
        <taxon>Ecdysozoa</taxon>
        <taxon>Arthropoda</taxon>
        <taxon>Hexapoda</taxon>
        <taxon>Insecta</taxon>
        <taxon>Pterygota</taxon>
        <taxon>Palaeoptera</taxon>
        <taxon>Ephemeroptera</taxon>
        <taxon>Pisciforma</taxon>
        <taxon>Baetidae</taxon>
        <taxon>Cloeon</taxon>
    </lineage>
</organism>
<dbReference type="OrthoDB" id="6270329at2759"/>
<dbReference type="SUPFAM" id="SSF50156">
    <property type="entry name" value="PDZ domain-like"/>
    <property type="match status" value="1"/>
</dbReference>
<name>A0A8S1BV30_9INSE</name>
<proteinExistence type="predicted"/>
<gene>
    <name evidence="2" type="ORF">CLODIP_2_CD02262</name>
</gene>
<dbReference type="InterPro" id="IPR001478">
    <property type="entry name" value="PDZ"/>
</dbReference>
<dbReference type="InterPro" id="IPR036034">
    <property type="entry name" value="PDZ_sf"/>
</dbReference>
<keyword evidence="3" id="KW-1185">Reference proteome</keyword>
<evidence type="ECO:0000259" key="1">
    <source>
        <dbReference type="PROSITE" id="PS50106"/>
    </source>
</evidence>
<evidence type="ECO:0000313" key="2">
    <source>
        <dbReference type="EMBL" id="CAB3363356.1"/>
    </source>
</evidence>
<accession>A0A8S1BV30</accession>
<comment type="caution">
    <text evidence="2">The sequence shown here is derived from an EMBL/GenBank/DDBJ whole genome shotgun (WGS) entry which is preliminary data.</text>
</comment>
<feature type="domain" description="PDZ" evidence="1">
    <location>
        <begin position="87"/>
        <end position="179"/>
    </location>
</feature>
<dbReference type="Pfam" id="PF00595">
    <property type="entry name" value="PDZ"/>
    <property type="match status" value="1"/>
</dbReference>
<dbReference type="SMART" id="SM00228">
    <property type="entry name" value="PDZ"/>
    <property type="match status" value="1"/>
</dbReference>
<dbReference type="Gene3D" id="2.30.42.10">
    <property type="match status" value="1"/>
</dbReference>
<dbReference type="InterPro" id="IPR051971">
    <property type="entry name" value="E3_ubiquitin-PDZ_ligase"/>
</dbReference>
<dbReference type="AlphaFoldDB" id="A0A8S1BV30"/>
<dbReference type="EMBL" id="CADEPI010000012">
    <property type="protein sequence ID" value="CAB3363356.1"/>
    <property type="molecule type" value="Genomic_DNA"/>
</dbReference>
<dbReference type="PANTHER" id="PTHR15545">
    <property type="entry name" value="PDZ DOMAIN CONTAINING RING FINGER PROTEIN 3, 4"/>
    <property type="match status" value="1"/>
</dbReference>